<dbReference type="InterPro" id="IPR013647">
    <property type="entry name" value="OligopepF_N_dom"/>
</dbReference>
<evidence type="ECO:0000313" key="10">
    <source>
        <dbReference type="Proteomes" id="UP000004978"/>
    </source>
</evidence>
<evidence type="ECO:0000256" key="1">
    <source>
        <dbReference type="ARBA" id="ARBA00022670"/>
    </source>
</evidence>
<keyword evidence="5 6" id="KW-0482">Metalloprotease</keyword>
<feature type="domain" description="Peptidase M3A/M3B catalytic" evidence="7">
    <location>
        <begin position="201"/>
        <end position="585"/>
    </location>
</feature>
<dbReference type="PANTHER" id="PTHR11804">
    <property type="entry name" value="PROTEASE M3 THIMET OLIGOPEPTIDASE-RELATED"/>
    <property type="match status" value="1"/>
</dbReference>
<dbReference type="EMBL" id="AFXA01000009">
    <property type="protein sequence ID" value="EGV00336.1"/>
    <property type="molecule type" value="Genomic_DNA"/>
</dbReference>
<comment type="caution">
    <text evidence="9">The sequence shown here is derived from an EMBL/GenBank/DDBJ whole genome shotgun (WGS) entry which is preliminary data.</text>
</comment>
<dbReference type="Gene3D" id="1.10.1370.20">
    <property type="entry name" value="Oligoendopeptidase f, C-terminal domain"/>
    <property type="match status" value="1"/>
</dbReference>
<dbReference type="InterPro" id="IPR045090">
    <property type="entry name" value="Pept_M3A_M3B"/>
</dbReference>
<dbReference type="Proteomes" id="UP000004978">
    <property type="component" value="Unassembled WGS sequence"/>
</dbReference>
<dbReference type="InterPro" id="IPR004438">
    <property type="entry name" value="Peptidase_M3B"/>
</dbReference>
<dbReference type="CDD" id="cd09608">
    <property type="entry name" value="M3B_PepF"/>
    <property type="match status" value="1"/>
</dbReference>
<dbReference type="GO" id="GO:0004222">
    <property type="term" value="F:metalloendopeptidase activity"/>
    <property type="evidence" value="ECO:0007669"/>
    <property type="project" value="UniProtKB-UniRule"/>
</dbReference>
<proteinExistence type="inferred from homology"/>
<dbReference type="Pfam" id="PF01432">
    <property type="entry name" value="Peptidase_M3"/>
    <property type="match status" value="1"/>
</dbReference>
<dbReference type="STRING" id="1037410.MCSF7_00984"/>
<keyword evidence="3 6" id="KW-0378">Hydrolase</keyword>
<dbReference type="GO" id="GO:0046872">
    <property type="term" value="F:metal ion binding"/>
    <property type="evidence" value="ECO:0007669"/>
    <property type="project" value="UniProtKB-UniRule"/>
</dbReference>
<sequence length="608" mass="72474">MKQYKNVSDVEKQYKFDLEDILQGKKFDYWVEEFQKHLELTLKNKDSKYDNLKNYVESFELGIRTGIISNKISNYINNYTNRELNNPQYKELENKVNQLVDDFNKNFGSETVRFFKNIDKVKSWLDSDELKPYRKLLEELIDEYDHKLDDNIEEYLTKTSKANPNYEGVFTLLTDSEIDYGFVLDGKGKKHKLNPVTRRKYLKSDDKILRKNTVLQWNKSIVKHKESLANLLFQQFKTLNVEAKVRNYTSAVNMLTSKDKVDDELLQILFSKVQSLNKTIAKYRNAFKKFYELKFKEKYHPRYDSSRDLVKVKTEYTIEEMQQIVLDSLKPFGNEYYETVNKALKENWVDYMTIENKVSGAYSIGETYGIDKKYILMNFDGQFESVETLAHELGHSLHSYFSDKNNNFYDSQYPIFLAEIASIFNEEMLYDHLLKTNKNDKFKFQLVEKMIDGFIGVVQRQIIWANYEYSLYDAIDKYTVNESYDSISKLYFENLKKYTNKKLKYEPNFLIDCVNVPHFYYGFYVYKYAIGQLVSNYFFSKYKKEGKEYLQYYINNFLSKGGSDYPLEILKNVGVDLKSDEFYQIGFSYFEELVDEYIKLGNKIFKNK</sequence>
<evidence type="ECO:0000256" key="6">
    <source>
        <dbReference type="RuleBase" id="RU368091"/>
    </source>
</evidence>
<dbReference type="GO" id="GO:0006518">
    <property type="term" value="P:peptide metabolic process"/>
    <property type="evidence" value="ECO:0007669"/>
    <property type="project" value="TreeGrafter"/>
</dbReference>
<organism evidence="9 10">
    <name type="scientific">Mycoplasmopsis columbina SF7</name>
    <dbReference type="NCBI Taxonomy" id="1037410"/>
    <lineage>
        <taxon>Bacteria</taxon>
        <taxon>Bacillati</taxon>
        <taxon>Mycoplasmatota</taxon>
        <taxon>Mycoplasmoidales</taxon>
        <taxon>Metamycoplasmataceae</taxon>
        <taxon>Mycoplasmopsis</taxon>
    </lineage>
</organism>
<gene>
    <name evidence="9" type="ORF">MCSF7_00984</name>
</gene>
<dbReference type="PANTHER" id="PTHR11804:SF84">
    <property type="entry name" value="SACCHAROLYSIN"/>
    <property type="match status" value="1"/>
</dbReference>
<keyword evidence="4 6" id="KW-0862">Zinc</keyword>
<dbReference type="NCBIfam" id="TIGR00181">
    <property type="entry name" value="pepF"/>
    <property type="match status" value="1"/>
</dbReference>
<evidence type="ECO:0000256" key="3">
    <source>
        <dbReference type="ARBA" id="ARBA00022801"/>
    </source>
</evidence>
<evidence type="ECO:0000256" key="5">
    <source>
        <dbReference type="ARBA" id="ARBA00023049"/>
    </source>
</evidence>
<comment type="similarity">
    <text evidence="6">Belongs to the peptidase M3B family.</text>
</comment>
<reference evidence="9 10" key="1">
    <citation type="journal article" date="2013" name="Genome Announc.">
        <title>Genome Sequence of Mycoplasma columbinum Strain SF7.</title>
        <authorList>
            <person name="Guo Z."/>
            <person name="Xu X."/>
            <person name="Zheng Q."/>
            <person name="Li T."/>
            <person name="Kuang S."/>
            <person name="Zhang Z."/>
            <person name="Chen Y."/>
            <person name="Lu X."/>
            <person name="Zhou R."/>
            <person name="Bi D."/>
            <person name="Jin H."/>
        </authorList>
    </citation>
    <scope>NUCLEOTIDE SEQUENCE [LARGE SCALE GENOMIC DNA]</scope>
    <source>
        <strain evidence="9 10">SF7</strain>
    </source>
</reference>
<evidence type="ECO:0000256" key="4">
    <source>
        <dbReference type="ARBA" id="ARBA00022833"/>
    </source>
</evidence>
<dbReference type="AlphaFoldDB" id="F9UJZ0"/>
<dbReference type="InterPro" id="IPR042088">
    <property type="entry name" value="OligoPept_F_C"/>
</dbReference>
<dbReference type="Gene3D" id="1.20.140.70">
    <property type="entry name" value="Oligopeptidase f, N-terminal domain"/>
    <property type="match status" value="1"/>
</dbReference>
<evidence type="ECO:0000313" key="9">
    <source>
        <dbReference type="EMBL" id="EGV00336.1"/>
    </source>
</evidence>
<dbReference type="RefSeq" id="WP_006608607.1">
    <property type="nucleotide sequence ID" value="NZ_AFXA01000009.1"/>
</dbReference>
<evidence type="ECO:0000256" key="2">
    <source>
        <dbReference type="ARBA" id="ARBA00022723"/>
    </source>
</evidence>
<dbReference type="eggNOG" id="COG1164">
    <property type="taxonomic scope" value="Bacteria"/>
</dbReference>
<keyword evidence="2 6" id="KW-0479">Metal-binding</keyword>
<evidence type="ECO:0000259" key="7">
    <source>
        <dbReference type="Pfam" id="PF01432"/>
    </source>
</evidence>
<accession>F9UJZ0</accession>
<comment type="cofactor">
    <cofactor evidence="6">
        <name>Zn(2+)</name>
        <dbReference type="ChEBI" id="CHEBI:29105"/>
    </cofactor>
    <text evidence="6">Binds 1 zinc ion.</text>
</comment>
<dbReference type="EC" id="3.4.24.-" evidence="6"/>
<dbReference type="InterPro" id="IPR001567">
    <property type="entry name" value="Pept_M3A_M3B_dom"/>
</dbReference>
<dbReference type="GO" id="GO:0006508">
    <property type="term" value="P:proteolysis"/>
    <property type="evidence" value="ECO:0007669"/>
    <property type="project" value="UniProtKB-KW"/>
</dbReference>
<keyword evidence="10" id="KW-1185">Reference proteome</keyword>
<name>F9UJZ0_9BACT</name>
<evidence type="ECO:0000259" key="8">
    <source>
        <dbReference type="Pfam" id="PF08439"/>
    </source>
</evidence>
<dbReference type="Pfam" id="PF08439">
    <property type="entry name" value="Peptidase_M3_N"/>
    <property type="match status" value="1"/>
</dbReference>
<comment type="function">
    <text evidence="6">Has oligopeptidase activity and degrades a variety of small bioactive peptides.</text>
</comment>
<dbReference type="SUPFAM" id="SSF55486">
    <property type="entry name" value="Metalloproteases ('zincins'), catalytic domain"/>
    <property type="match status" value="1"/>
</dbReference>
<protein>
    <recommendedName>
        <fullName evidence="6">Oligopeptidase F</fullName>
        <ecNumber evidence="6">3.4.24.-</ecNumber>
    </recommendedName>
</protein>
<keyword evidence="1 6" id="KW-0645">Protease</keyword>
<feature type="domain" description="Oligopeptidase F N-terminal" evidence="8">
    <location>
        <begin position="119"/>
        <end position="179"/>
    </location>
</feature>